<dbReference type="AlphaFoldDB" id="A0A4Y2TB72"/>
<dbReference type="OrthoDB" id="6429217at2759"/>
<sequence length="242" mass="27525">MRQNDDETYAQLLNRLTMGKLNDRDVQLLKTKQTTLEKVPKNATLLYHSNRNVDIANKLRFNAIVGDIVLSKAHDSVSGTASQKSKGKALKRLKEFDRTQTGDGLVNGAVGILQRLEYCSVKGSDYQEVKRVWLEFIHQKDIGREKRRQVIHYAIQNKMGMNWTPIDRMKKVVHHSNNNAISVTRNQFPLILAEAMTIHKSQGATFQAAAIGFNHKLTRSLQYVALSRIKSMQGLYILGQYT</sequence>
<name>A0A4Y2TB72_ARAVE</name>
<dbReference type="SUPFAM" id="SSF52540">
    <property type="entry name" value="P-loop containing nucleoside triphosphate hydrolases"/>
    <property type="match status" value="1"/>
</dbReference>
<dbReference type="InterPro" id="IPR027417">
    <property type="entry name" value="P-loop_NTPase"/>
</dbReference>
<reference evidence="1 2" key="1">
    <citation type="journal article" date="2019" name="Sci. Rep.">
        <title>Orb-weaving spider Araneus ventricosus genome elucidates the spidroin gene catalogue.</title>
        <authorList>
            <person name="Kono N."/>
            <person name="Nakamura H."/>
            <person name="Ohtoshi R."/>
            <person name="Moran D.A.P."/>
            <person name="Shinohara A."/>
            <person name="Yoshida Y."/>
            <person name="Fujiwara M."/>
            <person name="Mori M."/>
            <person name="Tomita M."/>
            <person name="Arakawa K."/>
        </authorList>
    </citation>
    <scope>NUCLEOTIDE SEQUENCE [LARGE SCALE GENOMIC DNA]</scope>
</reference>
<comment type="caution">
    <text evidence="1">The sequence shown here is derived from an EMBL/GenBank/DDBJ whole genome shotgun (WGS) entry which is preliminary data.</text>
</comment>
<evidence type="ECO:0008006" key="3">
    <source>
        <dbReference type="Google" id="ProtNLM"/>
    </source>
</evidence>
<evidence type="ECO:0000313" key="1">
    <source>
        <dbReference type="EMBL" id="GBN96649.1"/>
    </source>
</evidence>
<dbReference type="InterPro" id="IPR051055">
    <property type="entry name" value="PIF1_helicase"/>
</dbReference>
<evidence type="ECO:0000313" key="2">
    <source>
        <dbReference type="Proteomes" id="UP000499080"/>
    </source>
</evidence>
<accession>A0A4Y2TB72</accession>
<dbReference type="PANTHER" id="PTHR47642">
    <property type="entry name" value="ATP-DEPENDENT DNA HELICASE"/>
    <property type="match status" value="1"/>
</dbReference>
<protein>
    <recommendedName>
        <fullName evidence="3">DNA helicase</fullName>
    </recommendedName>
</protein>
<proteinExistence type="predicted"/>
<dbReference type="Gene3D" id="3.40.50.300">
    <property type="entry name" value="P-loop containing nucleotide triphosphate hydrolases"/>
    <property type="match status" value="1"/>
</dbReference>
<dbReference type="PANTHER" id="PTHR47642:SF7">
    <property type="entry name" value="ATP-DEPENDENT DNA HELICASE PIF1"/>
    <property type="match status" value="1"/>
</dbReference>
<organism evidence="1 2">
    <name type="scientific">Araneus ventricosus</name>
    <name type="common">Orbweaver spider</name>
    <name type="synonym">Epeira ventricosa</name>
    <dbReference type="NCBI Taxonomy" id="182803"/>
    <lineage>
        <taxon>Eukaryota</taxon>
        <taxon>Metazoa</taxon>
        <taxon>Ecdysozoa</taxon>
        <taxon>Arthropoda</taxon>
        <taxon>Chelicerata</taxon>
        <taxon>Arachnida</taxon>
        <taxon>Araneae</taxon>
        <taxon>Araneomorphae</taxon>
        <taxon>Entelegynae</taxon>
        <taxon>Araneoidea</taxon>
        <taxon>Araneidae</taxon>
        <taxon>Araneus</taxon>
    </lineage>
</organism>
<gene>
    <name evidence="1" type="ORF">AVEN_237177_1</name>
</gene>
<keyword evidence="2" id="KW-1185">Reference proteome</keyword>
<dbReference type="EMBL" id="BGPR01026699">
    <property type="protein sequence ID" value="GBN96649.1"/>
    <property type="molecule type" value="Genomic_DNA"/>
</dbReference>
<dbReference type="Proteomes" id="UP000499080">
    <property type="component" value="Unassembled WGS sequence"/>
</dbReference>
<dbReference type="CDD" id="cd18809">
    <property type="entry name" value="SF1_C_RecD"/>
    <property type="match status" value="1"/>
</dbReference>